<name>A0A8J7CVH3_9RHOB</name>
<sequence length="219" mass="23501">MTDRFATGPEAAPRGIAGQIGARLRLPARVKMGLGLAIGLAMMAAEAFSAQGLPEFDGTSGYAVIGPYEGGLLVQDRRGLAFLCDSDIANIVLLKNCRPVLSAAQVEGFAAAEAEQARQKKMLAERNRVLALPEAEFETAGRAVLSAQGCQVDLSRAAALRNHVLPDFAGRLGIPADLQPGLMQLTDDLFTQTLERLLRKRQIGFDRATRIARLVECEQ</sequence>
<evidence type="ECO:0000313" key="2">
    <source>
        <dbReference type="Proteomes" id="UP000609121"/>
    </source>
</evidence>
<dbReference type="EMBL" id="JACVXA010000031">
    <property type="protein sequence ID" value="MBE3638729.1"/>
    <property type="molecule type" value="Genomic_DNA"/>
</dbReference>
<protein>
    <submittedName>
        <fullName evidence="1">Uncharacterized protein</fullName>
    </submittedName>
</protein>
<reference evidence="1" key="1">
    <citation type="submission" date="2020-09" db="EMBL/GenBank/DDBJ databases">
        <title>A novel bacterium of genus Mangrovicoccus, isolated from South China Sea.</title>
        <authorList>
            <person name="Huang H."/>
            <person name="Mo K."/>
            <person name="Hu Y."/>
        </authorList>
    </citation>
    <scope>NUCLEOTIDE SEQUENCE</scope>
    <source>
        <strain evidence="1">HB182678</strain>
    </source>
</reference>
<evidence type="ECO:0000313" key="1">
    <source>
        <dbReference type="EMBL" id="MBE3638729.1"/>
    </source>
</evidence>
<keyword evidence="2" id="KW-1185">Reference proteome</keyword>
<dbReference type="AlphaFoldDB" id="A0A8J7CVH3"/>
<gene>
    <name evidence="1" type="ORF">ICN82_10980</name>
</gene>
<dbReference type="RefSeq" id="WP_193182636.1">
    <property type="nucleotide sequence ID" value="NZ_JACVXA010000031.1"/>
</dbReference>
<proteinExistence type="predicted"/>
<dbReference type="Proteomes" id="UP000609121">
    <property type="component" value="Unassembled WGS sequence"/>
</dbReference>
<accession>A0A8J7CVH3</accession>
<comment type="caution">
    <text evidence="1">The sequence shown here is derived from an EMBL/GenBank/DDBJ whole genome shotgun (WGS) entry which is preliminary data.</text>
</comment>
<organism evidence="1 2">
    <name type="scientific">Mangrovicoccus algicola</name>
    <dbReference type="NCBI Taxonomy" id="2771008"/>
    <lineage>
        <taxon>Bacteria</taxon>
        <taxon>Pseudomonadati</taxon>
        <taxon>Pseudomonadota</taxon>
        <taxon>Alphaproteobacteria</taxon>
        <taxon>Rhodobacterales</taxon>
        <taxon>Paracoccaceae</taxon>
        <taxon>Mangrovicoccus</taxon>
    </lineage>
</organism>